<accession>A0ABY4BD56</accession>
<dbReference type="EMBL" id="CP094538">
    <property type="protein sequence ID" value="UOE36819.1"/>
    <property type="molecule type" value="Genomic_DNA"/>
</dbReference>
<name>A0ABY4BD56_9BACT</name>
<proteinExistence type="predicted"/>
<dbReference type="RefSeq" id="WP_243521036.1">
    <property type="nucleotide sequence ID" value="NZ_CP094538.1"/>
</dbReference>
<protein>
    <recommendedName>
        <fullName evidence="3">Lipoprotein</fullName>
    </recommendedName>
</protein>
<keyword evidence="1" id="KW-0614">Plasmid</keyword>
<sequence length="130" mass="15047">MIAITTCGLVSCFSNKYELEGEKKVVGAQDLIVRIYQEDKFDNVTAIEFELVNDKDSILIPANYLTGTDMAHETIDRYYAGLHDSIFYLCYPYPTIYAIEHLSPYKKQLPLDSLFKRLKEYDPRLIIAEH</sequence>
<organism evidence="1 2">
    <name type="scientific">Hymenobacter monticola</name>
    <dbReference type="NCBI Taxonomy" id="1705399"/>
    <lineage>
        <taxon>Bacteria</taxon>
        <taxon>Pseudomonadati</taxon>
        <taxon>Bacteroidota</taxon>
        <taxon>Cytophagia</taxon>
        <taxon>Cytophagales</taxon>
        <taxon>Hymenobacteraceae</taxon>
        <taxon>Hymenobacter</taxon>
    </lineage>
</organism>
<dbReference type="Proteomes" id="UP000831390">
    <property type="component" value="Plasmid unnamed4"/>
</dbReference>
<evidence type="ECO:0000313" key="1">
    <source>
        <dbReference type="EMBL" id="UOE36819.1"/>
    </source>
</evidence>
<geneLocation type="plasmid" evidence="1 2">
    <name>unnamed4</name>
</geneLocation>
<evidence type="ECO:0008006" key="3">
    <source>
        <dbReference type="Google" id="ProtNLM"/>
    </source>
</evidence>
<reference evidence="1 2" key="1">
    <citation type="submission" date="2022-03" db="EMBL/GenBank/DDBJ databases">
        <title>Hymenobactersp. isolated from the air.</title>
        <authorList>
            <person name="Won M."/>
            <person name="Kwon S.-W."/>
        </authorList>
    </citation>
    <scope>NUCLEOTIDE SEQUENCE [LARGE SCALE GENOMIC DNA]</scope>
    <source>
        <strain evidence="1 2">KACC 22596</strain>
        <plasmid evidence="1 2">unnamed4</plasmid>
    </source>
</reference>
<gene>
    <name evidence="1" type="ORF">MTP16_25415</name>
</gene>
<evidence type="ECO:0000313" key="2">
    <source>
        <dbReference type="Proteomes" id="UP000831390"/>
    </source>
</evidence>
<keyword evidence="2" id="KW-1185">Reference proteome</keyword>